<evidence type="ECO:0000256" key="2">
    <source>
        <dbReference type="ARBA" id="ARBA00022729"/>
    </source>
</evidence>
<feature type="domain" description="PKD-like" evidence="4">
    <location>
        <begin position="1097"/>
        <end position="1171"/>
    </location>
</feature>
<dbReference type="Pfam" id="PF19408">
    <property type="entry name" value="PKD_6"/>
    <property type="match status" value="14"/>
</dbReference>
<dbReference type="EMBL" id="QASA01000001">
    <property type="protein sequence ID" value="RDC65389.1"/>
    <property type="molecule type" value="Genomic_DNA"/>
</dbReference>
<feature type="domain" description="PKD-like" evidence="4">
    <location>
        <begin position="921"/>
        <end position="1002"/>
    </location>
</feature>
<dbReference type="Pfam" id="PF13585">
    <property type="entry name" value="CHU_C"/>
    <property type="match status" value="1"/>
</dbReference>
<dbReference type="InterPro" id="IPR047589">
    <property type="entry name" value="DUF11_rpt"/>
</dbReference>
<accession>A0A369QRD5</accession>
<dbReference type="InterPro" id="IPR026341">
    <property type="entry name" value="T9SS_type_B"/>
</dbReference>
<proteinExistence type="inferred from homology"/>
<evidence type="ECO:0000313" key="6">
    <source>
        <dbReference type="Proteomes" id="UP000253919"/>
    </source>
</evidence>
<feature type="domain" description="PKD-like" evidence="4">
    <location>
        <begin position="655"/>
        <end position="729"/>
    </location>
</feature>
<feature type="domain" description="PKD-like" evidence="4">
    <location>
        <begin position="1536"/>
        <end position="1615"/>
    </location>
</feature>
<sequence length="1708" mass="175829">MKKIILIVFVFINVVFYSYSQSKPTLGVAGDFTILAATGIYNKDVTKVSGNLGVWPGNVLQGFTASMINGTTYLGNATAQKAQADLETAFNFINNLTTTPGKDVTGTSINGQILGPGVYTFNSTATLSGTINLDAANDPNAVFIFQVKGGLITAANTTIRLLNNARRMNIFWQVTDTVNIGARANMAGNILAKNSIRLGKEAVVNGGRLLSLSDKVVLNKNNPVTTSTDLGITITKSLGANGINPYSVGEEVTFTIVARNYGPINDYNVKIVDQLDIDLEYIDASAQSSIPGKQVNAFSYNRDSRVFQWLGTEFRNGETITLNVKVRIKNPGGIGNTATILGTVTDDNFDNNSASIVPAICAKIPDPGRLTGPTSVCIGSKTNVFSVTAIPGVQSYTWIVPSGWKIVPPENGESPTNTITVELPVSTPDEPVAAEGIIAVTVNNGCGDSDPAVLEVVASTALIAPPGPITTPDPNGLNPCIRNNETFFTYRIDAVANANGYEWVIGTPNDSTDKGGWQIVSGQNTTEIKVKAGQKEVLITVRAKNNCGPSPASTIRITPSLADPPKPSAITGPSAVCVGSPSGLFTVTGEPGIRYFWTVPAGWSLTGQGTNQISVTPPVAAANTTGTITVAAINNCGTSEATAIPVTAINNISSVSVTGSAAPCANNTVIYRAQALGATSFTWQASGNLELVGNTTLDSVAVLIKPGGGILKIILKNECGSSQEQSVTITPQAVVSTPASILASTTALCAGTSGLIYSVAGVSGARGYTWQITGADGKPVAGWQITATSPDQKTITVTAGSEPAIISVAAVNACGASAAQTVTVTPVKSPPPTPGAITGNASICAGNTNLRYSIKAVPGASSYTWSIPSGEGWAIISGQGTTQIVVKAGATEGFITVKTKNICGESGEASQKKITPSTTKPPTPGAIVASKPTACVNEQNLTYSVAAIPGISLYVWTVPQGWTITSGQTTNSITVTAGTAGGSVYVVAYNNCGPGKSSTPLAVTVNTKPNAPATITGETVACSSSTGNKYKAAEVPGATSYIWSLPSGWVITSGAGTSEITVSATDTEGTILVRAKNACFESDATTLTVKTSTTEPTILGAITGSNLVCGNASELTYQVTPDNNVSDYIWTVPPGWQITTGQGTASIKVMAAKNVGIISVLAKNGCGVAVTPSSLPVSVTEEVALTAGAITGSNQACADEINLTYTIAEVSGASGYLWEVPETNGWQIISGQGTNSIKVRAGEQNGTISVKAISGCGPGPASTLAVNISTLAAEPIQVIGAQEQCAGSTEQVYQIAAVKGAINYTWKVPQDWVIESGQGTTSIQVIAGEASGTVEVTATAACTASVTGSLAVVSSVQAIATPGAIGGDSNSLICSNQSNITYKIDPVPGATTYRWEISPATGWIITAGQGTTQIQVTAGTQAATVSVQAISGCGISDFSSVLVTPGSASDISISSMVGPAVTCSNQTELTYAIAPVGGATGYKWSLPPTWKITAGENTNKITVTAGSEPGEISVVAFNNCVSSNPGTLAVTINASPVAPLQIKDESTACIGLVYTVDAVAGATSYNWMVPEGWQIVDGQGSTLIRVTAPENSKEGIIRVTTQTGTCSSAATSLTVDPTVGFSNLQVANVFSPNGDGVNDTWTVTNIQNYPDNEVVLINRWGSEVYKAKAYQNNWNGSNLTDGTYYYVLRVKVCDGTYKTQKGYVMIMR</sequence>
<dbReference type="Pfam" id="PF01345">
    <property type="entry name" value="DUF11"/>
    <property type="match status" value="1"/>
</dbReference>
<evidence type="ECO:0000256" key="1">
    <source>
        <dbReference type="ARBA" id="ARBA00005445"/>
    </source>
</evidence>
<feature type="domain" description="PKD-like" evidence="4">
    <location>
        <begin position="1273"/>
        <end position="1352"/>
    </location>
</feature>
<organism evidence="5 6">
    <name type="scientific">Adhaeribacter pallidiroseus</name>
    <dbReference type="NCBI Taxonomy" id="2072847"/>
    <lineage>
        <taxon>Bacteria</taxon>
        <taxon>Pseudomonadati</taxon>
        <taxon>Bacteroidota</taxon>
        <taxon>Cytophagia</taxon>
        <taxon>Cytophagales</taxon>
        <taxon>Hymenobacteraceae</taxon>
        <taxon>Adhaeribacter</taxon>
    </lineage>
</organism>
<gene>
    <name evidence="5" type="ORF">AHMF7616_04019</name>
</gene>
<name>A0A369QRD5_9BACT</name>
<feature type="domain" description="PKD-like" evidence="4">
    <location>
        <begin position="478"/>
        <end position="556"/>
    </location>
</feature>
<comment type="similarity">
    <text evidence="1">Belongs to the ice-binding protein family.</text>
</comment>
<feature type="domain" description="PKD-like" evidence="4">
    <location>
        <begin position="1360"/>
        <end position="1441"/>
    </location>
</feature>
<dbReference type="Pfam" id="PF11999">
    <property type="entry name" value="Ice_binding"/>
    <property type="match status" value="1"/>
</dbReference>
<dbReference type="RefSeq" id="WP_115374402.1">
    <property type="nucleotide sequence ID" value="NZ_QASA01000001.1"/>
</dbReference>
<comment type="caution">
    <text evidence="5">The sequence shown here is derived from an EMBL/GenBank/DDBJ whole genome shotgun (WGS) entry which is preliminary data.</text>
</comment>
<feature type="domain" description="DUF11" evidence="3">
    <location>
        <begin position="244"/>
        <end position="356"/>
    </location>
</feature>
<dbReference type="Proteomes" id="UP000253919">
    <property type="component" value="Unassembled WGS sequence"/>
</dbReference>
<evidence type="ECO:0000313" key="5">
    <source>
        <dbReference type="EMBL" id="RDC65389.1"/>
    </source>
</evidence>
<feature type="domain" description="PKD-like" evidence="4">
    <location>
        <begin position="366"/>
        <end position="456"/>
    </location>
</feature>
<feature type="domain" description="PKD-like" evidence="4">
    <location>
        <begin position="737"/>
        <end position="824"/>
    </location>
</feature>
<dbReference type="InterPro" id="IPR001434">
    <property type="entry name" value="OmcB-like_DUF11"/>
</dbReference>
<dbReference type="InterPro" id="IPR045829">
    <property type="entry name" value="PKD_6"/>
</dbReference>
<feature type="domain" description="PKD-like" evidence="4">
    <location>
        <begin position="564"/>
        <end position="646"/>
    </location>
</feature>
<reference evidence="5 6" key="1">
    <citation type="submission" date="2018-04" db="EMBL/GenBank/DDBJ databases">
        <title>Adhaeribacter sp. HMF7616 genome sequencing and assembly.</title>
        <authorList>
            <person name="Kang H."/>
            <person name="Kang J."/>
            <person name="Cha I."/>
            <person name="Kim H."/>
            <person name="Joh K."/>
        </authorList>
    </citation>
    <scope>NUCLEOTIDE SEQUENCE [LARGE SCALE GENOMIC DNA]</scope>
    <source>
        <strain evidence="5 6">HMF7616</strain>
    </source>
</reference>
<keyword evidence="6" id="KW-1185">Reference proteome</keyword>
<protein>
    <submittedName>
        <fullName evidence="5">Uncharacterized protein</fullName>
    </submittedName>
</protein>
<evidence type="ECO:0000259" key="3">
    <source>
        <dbReference type="Pfam" id="PF01345"/>
    </source>
</evidence>
<feature type="domain" description="PKD-like" evidence="4">
    <location>
        <begin position="830"/>
        <end position="910"/>
    </location>
</feature>
<feature type="domain" description="PKD-like" evidence="4">
    <location>
        <begin position="1185"/>
        <end position="1266"/>
    </location>
</feature>
<dbReference type="NCBIfam" id="TIGR01451">
    <property type="entry name" value="B_ant_repeat"/>
    <property type="match status" value="1"/>
</dbReference>
<feature type="domain" description="PKD-like" evidence="4">
    <location>
        <begin position="1454"/>
        <end position="1530"/>
    </location>
</feature>
<keyword evidence="2" id="KW-0732">Signal</keyword>
<dbReference type="InterPro" id="IPR021884">
    <property type="entry name" value="Ice-bd_prot"/>
</dbReference>
<dbReference type="NCBIfam" id="TIGR04131">
    <property type="entry name" value="Bac_Flav_CTERM"/>
    <property type="match status" value="1"/>
</dbReference>
<feature type="domain" description="PKD-like" evidence="4">
    <location>
        <begin position="1009"/>
        <end position="1089"/>
    </location>
</feature>
<evidence type="ECO:0000259" key="4">
    <source>
        <dbReference type="Pfam" id="PF19408"/>
    </source>
</evidence>
<dbReference type="OrthoDB" id="2582440at2"/>